<feature type="domain" description="TonB-dependent receptor plug" evidence="12">
    <location>
        <begin position="140"/>
        <end position="246"/>
    </location>
</feature>
<evidence type="ECO:0000256" key="10">
    <source>
        <dbReference type="SAM" id="SignalP"/>
    </source>
</evidence>
<keyword evidence="14" id="KW-1185">Reference proteome</keyword>
<protein>
    <submittedName>
        <fullName evidence="13">SusC/RagA family TonB-linked outer membrane protein</fullName>
    </submittedName>
</protein>
<evidence type="ECO:0000313" key="13">
    <source>
        <dbReference type="EMBL" id="MEE1944490.1"/>
    </source>
</evidence>
<dbReference type="Proteomes" id="UP001336835">
    <property type="component" value="Unassembled WGS sequence"/>
</dbReference>
<dbReference type="SUPFAM" id="SSF56935">
    <property type="entry name" value="Porins"/>
    <property type="match status" value="1"/>
</dbReference>
<evidence type="ECO:0000256" key="8">
    <source>
        <dbReference type="PROSITE-ProRule" id="PRU01360"/>
    </source>
</evidence>
<dbReference type="InterPro" id="IPR008969">
    <property type="entry name" value="CarboxyPept-like_regulatory"/>
</dbReference>
<evidence type="ECO:0000256" key="1">
    <source>
        <dbReference type="ARBA" id="ARBA00004571"/>
    </source>
</evidence>
<evidence type="ECO:0000256" key="6">
    <source>
        <dbReference type="ARBA" id="ARBA00023136"/>
    </source>
</evidence>
<reference evidence="13 14" key="1">
    <citation type="submission" date="2024-01" db="EMBL/GenBank/DDBJ databases">
        <title>Pedobacter sp. nov., isolated from fresh soil.</title>
        <authorList>
            <person name="Le N.T.T."/>
        </authorList>
    </citation>
    <scope>NUCLEOTIDE SEQUENCE [LARGE SCALE GENOMIC DNA]</scope>
    <source>
        <strain evidence="13 14">KR3-3</strain>
    </source>
</reference>
<evidence type="ECO:0000256" key="5">
    <source>
        <dbReference type="ARBA" id="ARBA00023077"/>
    </source>
</evidence>
<gene>
    <name evidence="13" type="ORF">VRU48_05180</name>
</gene>
<evidence type="ECO:0000256" key="9">
    <source>
        <dbReference type="RuleBase" id="RU003357"/>
    </source>
</evidence>
<evidence type="ECO:0000256" key="7">
    <source>
        <dbReference type="ARBA" id="ARBA00023237"/>
    </source>
</evidence>
<keyword evidence="3 8" id="KW-1134">Transmembrane beta strand</keyword>
<keyword evidence="4 8" id="KW-0812">Transmembrane</keyword>
<keyword evidence="6 8" id="KW-0472">Membrane</keyword>
<dbReference type="NCBIfam" id="TIGR04057">
    <property type="entry name" value="SusC_RagA_signa"/>
    <property type="match status" value="1"/>
</dbReference>
<dbReference type="InterPro" id="IPR023996">
    <property type="entry name" value="TonB-dep_OMP_SusC/RagA"/>
</dbReference>
<keyword evidence="7 8" id="KW-0998">Cell outer membrane</keyword>
<organism evidence="13 14">
    <name type="scientific">Pedobacter albus</name>
    <dbReference type="NCBI Taxonomy" id="3113905"/>
    <lineage>
        <taxon>Bacteria</taxon>
        <taxon>Pseudomonadati</taxon>
        <taxon>Bacteroidota</taxon>
        <taxon>Sphingobacteriia</taxon>
        <taxon>Sphingobacteriales</taxon>
        <taxon>Sphingobacteriaceae</taxon>
        <taxon>Pedobacter</taxon>
    </lineage>
</organism>
<evidence type="ECO:0000259" key="11">
    <source>
        <dbReference type="Pfam" id="PF00593"/>
    </source>
</evidence>
<comment type="caution">
    <text evidence="13">The sequence shown here is derived from an EMBL/GenBank/DDBJ whole genome shotgun (WGS) entry which is preliminary data.</text>
</comment>
<dbReference type="Gene3D" id="2.170.130.10">
    <property type="entry name" value="TonB-dependent receptor, plug domain"/>
    <property type="match status" value="1"/>
</dbReference>
<dbReference type="Gene3D" id="2.60.40.1120">
    <property type="entry name" value="Carboxypeptidase-like, regulatory domain"/>
    <property type="match status" value="1"/>
</dbReference>
<feature type="domain" description="TonB-dependent receptor-like beta-barrel" evidence="11">
    <location>
        <begin position="442"/>
        <end position="1019"/>
    </location>
</feature>
<name>A0ABU7I4V7_9SPHI</name>
<sequence>MSKILSKRILQKISITLLWCLFLQTNASAVSSTIESGKLWGLKTKSRVDVTGTVKDASGVAMPGVGVKVKGTQLSVVTDADGRFVLKTDNPNAVLVFTSIGYKTKEVELAGRTNITVSLEEEDAKGLSEVVVIGYGTANRKDVTGAISSVKATQLENENPQSVADILKGNIAGLSVSLNTSAKGGGDLLVRGKSTLTASSSPLIVLDGIIYNGQLADINPNDIETVDVLKDASSLAVYGAKAATGVVAITTKKGKGSKPSINFNTNVGFAELAQNMRPYTGQGFLDWRADVMRSGATTPAYLYNDPRSLPAGVTMTQWLNGQTTSDPVDLWLNRLGLVANEKANYLAGKTVDWYDEIFRTGFRQDHTISMSGSKEEISYYMSLGYQKNQNLIENGEYSTVRTRLNLESQVAKFLTVGANVQYADRDEGAIEADWSQLINLSPYGDMYNPDGSLRRIPTDDTGLNARNPFLDMTYNSRMNKQNTLFASLFGKVNLPFGITYQLNFSPGIDMYRTFNHASSQNPNVLTPGGSATRAQETRYNWQVDNLLKWNKTFAKIHSFDVTLLANAEKYQTWWTQAGNQGFTPSDVLGYHNIGAGTTPTVSSEDKVYTGNALMARLNYSLMNRYNLTLSLRRDGYSVFGVNFKKATFPAAAVAWTFTEESFMKNINWLNYGKLRLSYGINGNRDLRNIDNGTVDPYAALAILAGDKYISTNGSGVAASTNTVANGTRMANSNLKWEETKAFNVGLDFSVLKDRISGSIDLYDKTTSNLLVRQNVPDVTGYGYVYSNLAKIKNHGMDISLNSRNMNTENFKWNTSFTMSFSRNKIEQLAFPADDIGNGWFIGRDINVVWDYKILGVWQENEMAEAAKYTKAAIKPGDFKLQDVDGNYVYDNNDKQFFGYTTPRYIFAMRNEFNIFKNFDVSFQLLSNWGQLKQYNTAKNQPGSVGFARQNSYVVPYWTPSNPLNDYARLNSGTSGTSFNVYRDNSFIRLNSVALAYSLPKDLLGKIRVKSAKIYANVNNAAVWTKDWNFWDPENNGPTPRYYTLGLNVSL</sequence>
<comment type="similarity">
    <text evidence="8 9">Belongs to the TonB-dependent receptor family.</text>
</comment>
<dbReference type="InterPro" id="IPR012910">
    <property type="entry name" value="Plug_dom"/>
</dbReference>
<dbReference type="PROSITE" id="PS52016">
    <property type="entry name" value="TONB_DEPENDENT_REC_3"/>
    <property type="match status" value="1"/>
</dbReference>
<evidence type="ECO:0000259" key="12">
    <source>
        <dbReference type="Pfam" id="PF07715"/>
    </source>
</evidence>
<dbReference type="InterPro" id="IPR037066">
    <property type="entry name" value="Plug_dom_sf"/>
</dbReference>
<feature type="chain" id="PRO_5045648296" evidence="10">
    <location>
        <begin position="30"/>
        <end position="1050"/>
    </location>
</feature>
<dbReference type="Pfam" id="PF13715">
    <property type="entry name" value="CarbopepD_reg_2"/>
    <property type="match status" value="1"/>
</dbReference>
<comment type="subcellular location">
    <subcellularLocation>
        <location evidence="1 8">Cell outer membrane</location>
        <topology evidence="1 8">Multi-pass membrane protein</topology>
    </subcellularLocation>
</comment>
<keyword evidence="5 9" id="KW-0798">TonB box</keyword>
<dbReference type="InterPro" id="IPR036942">
    <property type="entry name" value="Beta-barrel_TonB_sf"/>
</dbReference>
<dbReference type="Pfam" id="PF00593">
    <property type="entry name" value="TonB_dep_Rec_b-barrel"/>
    <property type="match status" value="1"/>
</dbReference>
<evidence type="ECO:0000256" key="2">
    <source>
        <dbReference type="ARBA" id="ARBA00022448"/>
    </source>
</evidence>
<dbReference type="InterPro" id="IPR000531">
    <property type="entry name" value="Beta-barrel_TonB"/>
</dbReference>
<dbReference type="Gene3D" id="2.40.170.20">
    <property type="entry name" value="TonB-dependent receptor, beta-barrel domain"/>
    <property type="match status" value="1"/>
</dbReference>
<evidence type="ECO:0000256" key="4">
    <source>
        <dbReference type="ARBA" id="ARBA00022692"/>
    </source>
</evidence>
<dbReference type="NCBIfam" id="TIGR04056">
    <property type="entry name" value="OMP_RagA_SusC"/>
    <property type="match status" value="1"/>
</dbReference>
<dbReference type="InterPro" id="IPR023997">
    <property type="entry name" value="TonB-dep_OMP_SusC/RagA_CS"/>
</dbReference>
<dbReference type="SUPFAM" id="SSF49464">
    <property type="entry name" value="Carboxypeptidase regulatory domain-like"/>
    <property type="match status" value="1"/>
</dbReference>
<keyword evidence="2 8" id="KW-0813">Transport</keyword>
<dbReference type="InterPro" id="IPR039426">
    <property type="entry name" value="TonB-dep_rcpt-like"/>
</dbReference>
<keyword evidence="10" id="KW-0732">Signal</keyword>
<accession>A0ABU7I4V7</accession>
<dbReference type="EMBL" id="JAZDQT010000001">
    <property type="protein sequence ID" value="MEE1944490.1"/>
    <property type="molecule type" value="Genomic_DNA"/>
</dbReference>
<evidence type="ECO:0000256" key="3">
    <source>
        <dbReference type="ARBA" id="ARBA00022452"/>
    </source>
</evidence>
<proteinExistence type="inferred from homology"/>
<dbReference type="RefSeq" id="WP_330106859.1">
    <property type="nucleotide sequence ID" value="NZ_JAZDQT010000001.1"/>
</dbReference>
<feature type="signal peptide" evidence="10">
    <location>
        <begin position="1"/>
        <end position="29"/>
    </location>
</feature>
<dbReference type="Pfam" id="PF07715">
    <property type="entry name" value="Plug"/>
    <property type="match status" value="1"/>
</dbReference>
<evidence type="ECO:0000313" key="14">
    <source>
        <dbReference type="Proteomes" id="UP001336835"/>
    </source>
</evidence>